<dbReference type="CDD" id="cd11645">
    <property type="entry name" value="Precorrin_2_C20_MT"/>
    <property type="match status" value="1"/>
</dbReference>
<comment type="pathway">
    <text evidence="1">Cofactor biosynthesis; adenosylcobalamin biosynthesis.</text>
</comment>
<dbReference type="Proteomes" id="UP000063718">
    <property type="component" value="Unassembled WGS sequence"/>
</dbReference>
<accession>A0A0S6UDK4</accession>
<dbReference type="GO" id="GO:0009236">
    <property type="term" value="P:cobalamin biosynthetic process"/>
    <property type="evidence" value="ECO:0007669"/>
    <property type="project" value="UniProtKB-UniRule"/>
</dbReference>
<dbReference type="InterPro" id="IPR006364">
    <property type="entry name" value="CobI/CbiL/CobIJ_dom"/>
</dbReference>
<evidence type="ECO:0000259" key="8">
    <source>
        <dbReference type="Pfam" id="PF00590"/>
    </source>
</evidence>
<keyword evidence="3" id="KW-0169">Cobalamin biosynthesis</keyword>
<dbReference type="Pfam" id="PF00590">
    <property type="entry name" value="TP_methylase"/>
    <property type="match status" value="1"/>
</dbReference>
<dbReference type="NCBIfam" id="TIGR01467">
    <property type="entry name" value="cobI_cbiL"/>
    <property type="match status" value="1"/>
</dbReference>
<comment type="similarity">
    <text evidence="2 7">Belongs to the precorrin methyltransferase family.</text>
</comment>
<sequence length="240" mass="26009">MAKMYGTLYGLGVGPGDPSLLTLKAKAILEQVPVVAVPVSQRGEESLALQVVQQYLSPEQKVLNLFMPMSRNQAYLERSWDAAAAELRENLATGRDIAFLTLGDASLYSTYSYLVQRLQNIVPELKIVTVPGVTSFAAAAASLNLPLATGDEPLAIIPALKEPALLKEYLHLFPNLVLMKVARHYDAIVEVLQDAGLAEKAVLASRCGQPGECFNRDLAATKGQKQDYLSLIIVKGDERA</sequence>
<dbReference type="SUPFAM" id="SSF53790">
    <property type="entry name" value="Tetrapyrrole methylase"/>
    <property type="match status" value="1"/>
</dbReference>
<evidence type="ECO:0000256" key="6">
    <source>
        <dbReference type="ARBA" id="ARBA00022691"/>
    </source>
</evidence>
<keyword evidence="6" id="KW-0949">S-adenosyl-L-methionine</keyword>
<organism evidence="9">
    <name type="scientific">Moorella thermoacetica Y72</name>
    <dbReference type="NCBI Taxonomy" id="1325331"/>
    <lineage>
        <taxon>Bacteria</taxon>
        <taxon>Bacillati</taxon>
        <taxon>Bacillota</taxon>
        <taxon>Clostridia</taxon>
        <taxon>Neomoorellales</taxon>
        <taxon>Neomoorellaceae</taxon>
        <taxon>Neomoorella</taxon>
    </lineage>
</organism>
<keyword evidence="4 9" id="KW-0489">Methyltransferase</keyword>
<dbReference type="InterPro" id="IPR000878">
    <property type="entry name" value="4pyrrol_Mease"/>
</dbReference>
<protein>
    <submittedName>
        <fullName evidence="9">Precorrin-2 methylase</fullName>
    </submittedName>
</protein>
<evidence type="ECO:0000256" key="7">
    <source>
        <dbReference type="PIRNR" id="PIRNR036427"/>
    </source>
</evidence>
<dbReference type="InterPro" id="IPR014777">
    <property type="entry name" value="4pyrrole_Mease_sub1"/>
</dbReference>
<dbReference type="PANTHER" id="PTHR43467:SF2">
    <property type="entry name" value="COBALT-PRECORRIN-2 C(20)-METHYLTRANSFERASE"/>
    <property type="match status" value="1"/>
</dbReference>
<feature type="domain" description="Tetrapyrrole methylase" evidence="8">
    <location>
        <begin position="7"/>
        <end position="212"/>
    </location>
</feature>
<dbReference type="Gene3D" id="3.30.950.10">
    <property type="entry name" value="Methyltransferase, Cobalt-precorrin-4 Transmethylase, Domain 2"/>
    <property type="match status" value="1"/>
</dbReference>
<evidence type="ECO:0000256" key="4">
    <source>
        <dbReference type="ARBA" id="ARBA00022603"/>
    </source>
</evidence>
<gene>
    <name evidence="9" type="ORF">MTY_2177</name>
</gene>
<proteinExistence type="inferred from homology"/>
<dbReference type="PANTHER" id="PTHR43467">
    <property type="entry name" value="COBALT-PRECORRIN-2 C(20)-METHYLTRANSFERASE"/>
    <property type="match status" value="1"/>
</dbReference>
<dbReference type="Gene3D" id="3.40.1010.10">
    <property type="entry name" value="Cobalt-precorrin-4 Transmethylase, Domain 1"/>
    <property type="match status" value="1"/>
</dbReference>
<dbReference type="UniPathway" id="UPA00148"/>
<dbReference type="InterPro" id="IPR035996">
    <property type="entry name" value="4pyrrol_Methylase_sf"/>
</dbReference>
<dbReference type="AlphaFoldDB" id="A0A0S6UDK4"/>
<dbReference type="GO" id="GO:0032259">
    <property type="term" value="P:methylation"/>
    <property type="evidence" value="ECO:0007669"/>
    <property type="project" value="UniProtKB-KW"/>
</dbReference>
<keyword evidence="5" id="KW-0808">Transferase</keyword>
<evidence type="ECO:0000256" key="1">
    <source>
        <dbReference type="ARBA" id="ARBA00004953"/>
    </source>
</evidence>
<name>A0A0S6UDK4_NEOTH</name>
<evidence type="ECO:0000313" key="9">
    <source>
        <dbReference type="EMBL" id="GAF26837.1"/>
    </source>
</evidence>
<dbReference type="GO" id="GO:0030788">
    <property type="term" value="F:precorrin-2 C20-methyltransferase activity"/>
    <property type="evidence" value="ECO:0007669"/>
    <property type="project" value="InterPro"/>
</dbReference>
<evidence type="ECO:0000256" key="2">
    <source>
        <dbReference type="ARBA" id="ARBA00005879"/>
    </source>
</evidence>
<evidence type="ECO:0000256" key="3">
    <source>
        <dbReference type="ARBA" id="ARBA00022573"/>
    </source>
</evidence>
<evidence type="ECO:0000256" key="5">
    <source>
        <dbReference type="ARBA" id="ARBA00022679"/>
    </source>
</evidence>
<dbReference type="InterPro" id="IPR014776">
    <property type="entry name" value="4pyrrole_Mease_sub2"/>
</dbReference>
<dbReference type="PIRSF" id="PIRSF036427">
    <property type="entry name" value="Precrrn-2_mtase"/>
    <property type="match status" value="1"/>
</dbReference>
<reference evidence="9" key="1">
    <citation type="journal article" date="2014" name="Gene">
        <title>Genome-guided analysis of transformation efficiency and carbon dioxide assimilation by Moorella thermoacetica Y72.</title>
        <authorList>
            <person name="Tsukahara K."/>
            <person name="Kita A."/>
            <person name="Nakashimada Y."/>
            <person name="Hoshino T."/>
            <person name="Murakami K."/>
        </authorList>
    </citation>
    <scope>NUCLEOTIDE SEQUENCE [LARGE SCALE GENOMIC DNA]</scope>
    <source>
        <strain evidence="9">Y72</strain>
    </source>
</reference>
<dbReference type="EMBL" id="DF238840">
    <property type="protein sequence ID" value="GAF26837.1"/>
    <property type="molecule type" value="Genomic_DNA"/>
</dbReference>
<dbReference type="InterPro" id="IPR012382">
    <property type="entry name" value="CobI/CbiL"/>
</dbReference>